<accession>A0A413IH83</accession>
<proteinExistence type="predicted"/>
<protein>
    <submittedName>
        <fullName evidence="1">Uncharacterized protein</fullName>
    </submittedName>
</protein>
<dbReference type="AlphaFoldDB" id="A0A413IH83"/>
<name>A0A413IH83_9BACT</name>
<organism evidence="1 2">
    <name type="scientific">Butyricimonas virosa</name>
    <dbReference type="NCBI Taxonomy" id="544645"/>
    <lineage>
        <taxon>Bacteria</taxon>
        <taxon>Pseudomonadati</taxon>
        <taxon>Bacteroidota</taxon>
        <taxon>Bacteroidia</taxon>
        <taxon>Bacteroidales</taxon>
        <taxon>Odoribacteraceae</taxon>
        <taxon>Butyricimonas</taxon>
    </lineage>
</organism>
<dbReference type="EMBL" id="QSCR01000092">
    <property type="protein sequence ID" value="RGY10195.1"/>
    <property type="molecule type" value="Genomic_DNA"/>
</dbReference>
<feature type="non-terminal residue" evidence="1">
    <location>
        <position position="1"/>
    </location>
</feature>
<evidence type="ECO:0000313" key="2">
    <source>
        <dbReference type="Proteomes" id="UP000286063"/>
    </source>
</evidence>
<dbReference type="Proteomes" id="UP000286063">
    <property type="component" value="Unassembled WGS sequence"/>
</dbReference>
<gene>
    <name evidence="1" type="ORF">DXA50_20455</name>
</gene>
<sequence length="104" mass="12311">DSLYYTRGREKVIQLCFYDKGKETGGKDLEVPPGNLLRYECRFFYKGIRWLFKRNLTVDEILDEKVFNVFISRWHGFYTSIFKLGTNYLDVDFNSLKSASDWGA</sequence>
<evidence type="ECO:0000313" key="1">
    <source>
        <dbReference type="EMBL" id="RGY10195.1"/>
    </source>
</evidence>
<feature type="non-terminal residue" evidence="1">
    <location>
        <position position="104"/>
    </location>
</feature>
<comment type="caution">
    <text evidence="1">The sequence shown here is derived from an EMBL/GenBank/DDBJ whole genome shotgun (WGS) entry which is preliminary data.</text>
</comment>
<reference evidence="1 2" key="1">
    <citation type="submission" date="2018-08" db="EMBL/GenBank/DDBJ databases">
        <title>A genome reference for cultivated species of the human gut microbiota.</title>
        <authorList>
            <person name="Zou Y."/>
            <person name="Xue W."/>
            <person name="Luo G."/>
        </authorList>
    </citation>
    <scope>NUCLEOTIDE SEQUENCE [LARGE SCALE GENOMIC DNA]</scope>
    <source>
        <strain evidence="1 2">OF02-7</strain>
    </source>
</reference>